<dbReference type="Pfam" id="PF01738">
    <property type="entry name" value="DLH"/>
    <property type="match status" value="1"/>
</dbReference>
<feature type="region of interest" description="Disordered" evidence="1">
    <location>
        <begin position="1"/>
        <end position="38"/>
    </location>
</feature>
<dbReference type="PANTHER" id="PTHR17630">
    <property type="entry name" value="DIENELACTONE HYDROLASE"/>
    <property type="match status" value="1"/>
</dbReference>
<dbReference type="Gene3D" id="3.40.50.1820">
    <property type="entry name" value="alpha/beta hydrolase"/>
    <property type="match status" value="1"/>
</dbReference>
<gene>
    <name evidence="3" type="ORF">AKO1_002972</name>
</gene>
<feature type="domain" description="Dienelactone hydrolase" evidence="2">
    <location>
        <begin position="51"/>
        <end position="266"/>
    </location>
</feature>
<keyword evidence="3" id="KW-0378">Hydrolase</keyword>
<comment type="caution">
    <text evidence="3">The sequence shown here is derived from an EMBL/GenBank/DDBJ whole genome shotgun (WGS) entry which is preliminary data.</text>
</comment>
<accession>A0AAW2Z9M0</accession>
<feature type="compositionally biased region" description="Basic and acidic residues" evidence="1">
    <location>
        <begin position="13"/>
        <end position="23"/>
    </location>
</feature>
<protein>
    <submittedName>
        <fullName evidence="3">Hydrolase</fullName>
    </submittedName>
</protein>
<proteinExistence type="predicted"/>
<evidence type="ECO:0000256" key="1">
    <source>
        <dbReference type="SAM" id="MobiDB-lite"/>
    </source>
</evidence>
<reference evidence="3 4" key="1">
    <citation type="submission" date="2024-03" db="EMBL/GenBank/DDBJ databases">
        <title>The Acrasis kona genome and developmental transcriptomes reveal deep origins of eukaryotic multicellular pathways.</title>
        <authorList>
            <person name="Sheikh S."/>
            <person name="Fu C.-J."/>
            <person name="Brown M.W."/>
            <person name="Baldauf S.L."/>
        </authorList>
    </citation>
    <scope>NUCLEOTIDE SEQUENCE [LARGE SCALE GENOMIC DNA]</scope>
    <source>
        <strain evidence="3 4">ATCC MYA-3509</strain>
    </source>
</reference>
<dbReference type="InterPro" id="IPR002925">
    <property type="entry name" value="Dienelactn_hydro"/>
</dbReference>
<dbReference type="EMBL" id="JAOPGA020001133">
    <property type="protein sequence ID" value="KAL0485377.1"/>
    <property type="molecule type" value="Genomic_DNA"/>
</dbReference>
<evidence type="ECO:0000313" key="4">
    <source>
        <dbReference type="Proteomes" id="UP001431209"/>
    </source>
</evidence>
<dbReference type="SUPFAM" id="SSF53474">
    <property type="entry name" value="alpha/beta-Hydrolases"/>
    <property type="match status" value="1"/>
</dbReference>
<dbReference type="InterPro" id="IPR029058">
    <property type="entry name" value="AB_hydrolase_fold"/>
</dbReference>
<evidence type="ECO:0000313" key="3">
    <source>
        <dbReference type="EMBL" id="KAL0485377.1"/>
    </source>
</evidence>
<dbReference type="AlphaFoldDB" id="A0AAW2Z9M0"/>
<organism evidence="3 4">
    <name type="scientific">Acrasis kona</name>
    <dbReference type="NCBI Taxonomy" id="1008807"/>
    <lineage>
        <taxon>Eukaryota</taxon>
        <taxon>Discoba</taxon>
        <taxon>Heterolobosea</taxon>
        <taxon>Tetramitia</taxon>
        <taxon>Eutetramitia</taxon>
        <taxon>Acrasidae</taxon>
        <taxon>Acrasis</taxon>
    </lineage>
</organism>
<keyword evidence="4" id="KW-1185">Reference proteome</keyword>
<dbReference type="Proteomes" id="UP001431209">
    <property type="component" value="Unassembled WGS sequence"/>
</dbReference>
<evidence type="ECO:0000259" key="2">
    <source>
        <dbReference type="Pfam" id="PF01738"/>
    </source>
</evidence>
<dbReference type="PANTHER" id="PTHR17630:SF44">
    <property type="entry name" value="PROTEIN AIM2"/>
    <property type="match status" value="1"/>
</dbReference>
<sequence>MIDSPLIGTPQWPKDDYVGHSETKDEEPDCTTPEPGSGEFRGEIIKIDKVDVYISKPNTTTQTAIIIFSDIFGLGLTNIKLIADAFAEAGFLCVVPDLFDGGSVPIEKMEPLEADTSKMTLGQKLSNKVNKGVVMLGMIKHSPLKAASIASLVIDNLKKEYNITRVYGQGYSFGASALLKLMSQPDTIQAACLSHPTNFVYPNDIQTIKTPRVLFQCAEEDEQFDDKKRIDSEKMMNGRDDVKSQFVLFHGAKNGFAIRGNEPEVSRHALIQAISFFSE</sequence>
<dbReference type="GO" id="GO:0016787">
    <property type="term" value="F:hydrolase activity"/>
    <property type="evidence" value="ECO:0007669"/>
    <property type="project" value="UniProtKB-KW"/>
</dbReference>
<name>A0AAW2Z9M0_9EUKA</name>